<dbReference type="RefSeq" id="WP_009134572.1">
    <property type="nucleotide sequence ID" value="NZ_CP102250.1"/>
</dbReference>
<reference evidence="1 2" key="1">
    <citation type="submission" date="2011-08" db="EMBL/GenBank/DDBJ databases">
        <title>The Genome Sequence of Alistipes indistinctus YIT 12060.</title>
        <authorList>
            <consortium name="The Broad Institute Genome Sequencing Platform"/>
            <person name="Earl A."/>
            <person name="Ward D."/>
            <person name="Feldgarden M."/>
            <person name="Gevers D."/>
            <person name="Morotomi M."/>
            <person name="Young S.K."/>
            <person name="Zeng Q."/>
            <person name="Gargeya S."/>
            <person name="Fitzgerald M."/>
            <person name="Haas B."/>
            <person name="Abouelleil A."/>
            <person name="Alvarado L."/>
            <person name="Arachchi H.M."/>
            <person name="Berlin A."/>
            <person name="Brown A."/>
            <person name="Chapman S.B."/>
            <person name="Chen Z."/>
            <person name="Dunbar C."/>
            <person name="Freedman E."/>
            <person name="Gearin G."/>
            <person name="Gellesch M."/>
            <person name="Goldberg J."/>
            <person name="Griggs A."/>
            <person name="Gujja S."/>
            <person name="Heiman D."/>
            <person name="Howarth C."/>
            <person name="Larson L."/>
            <person name="Lui A."/>
            <person name="MacDonald P.J.P."/>
            <person name="Montmayeur A."/>
            <person name="Murphy C."/>
            <person name="Neiman D."/>
            <person name="Pearson M."/>
            <person name="Priest M."/>
            <person name="Roberts A."/>
            <person name="Saif S."/>
            <person name="Shea T."/>
            <person name="Shenoy N."/>
            <person name="Sisk P."/>
            <person name="Stolte C."/>
            <person name="Sykes S."/>
            <person name="Wortman J."/>
            <person name="Nusbaum C."/>
            <person name="Birren B."/>
        </authorList>
    </citation>
    <scope>NUCLEOTIDE SEQUENCE [LARGE SCALE GENOMIC DNA]</scope>
    <source>
        <strain evidence="1 2">YIT 12060</strain>
    </source>
</reference>
<proteinExistence type="predicted"/>
<dbReference type="AlphaFoldDB" id="G5HAV1"/>
<accession>G5HAV1</accession>
<evidence type="ECO:0008006" key="3">
    <source>
        <dbReference type="Google" id="ProtNLM"/>
    </source>
</evidence>
<sequence>MKREFNRGGRPALSAAQRQKYIVSTRLDTPLYLQLKSLARQSGKQPAQIIRELIELG</sequence>
<keyword evidence="2" id="KW-1185">Reference proteome</keyword>
<gene>
    <name evidence="1" type="ORF">HMPREF9450_01766</name>
</gene>
<evidence type="ECO:0000313" key="2">
    <source>
        <dbReference type="Proteomes" id="UP000006008"/>
    </source>
</evidence>
<organism evidence="1 2">
    <name type="scientific">Alistipes indistinctus YIT 12060</name>
    <dbReference type="NCBI Taxonomy" id="742725"/>
    <lineage>
        <taxon>Bacteria</taxon>
        <taxon>Pseudomonadati</taxon>
        <taxon>Bacteroidota</taxon>
        <taxon>Bacteroidia</taxon>
        <taxon>Bacteroidales</taxon>
        <taxon>Rikenellaceae</taxon>
        <taxon>Alistipes</taxon>
    </lineage>
</organism>
<dbReference type="STRING" id="742725.HMPREF9450_01766"/>
<name>G5HAV1_9BACT</name>
<comment type="caution">
    <text evidence="1">The sequence shown here is derived from an EMBL/GenBank/DDBJ whole genome shotgun (WGS) entry which is preliminary data.</text>
</comment>
<protein>
    <recommendedName>
        <fullName evidence="3">Ribbon-helix-helix protein CopG domain-containing protein</fullName>
    </recommendedName>
</protein>
<dbReference type="EMBL" id="ADLD01000013">
    <property type="protein sequence ID" value="EHB91717.1"/>
    <property type="molecule type" value="Genomic_DNA"/>
</dbReference>
<evidence type="ECO:0000313" key="1">
    <source>
        <dbReference type="EMBL" id="EHB91717.1"/>
    </source>
</evidence>
<dbReference type="Proteomes" id="UP000006008">
    <property type="component" value="Unassembled WGS sequence"/>
</dbReference>
<dbReference type="HOGENOM" id="CLU_2986312_0_0_10"/>
<dbReference type="GeneID" id="92815207"/>
<dbReference type="PATRIC" id="fig|742725.3.peg.1861"/>